<dbReference type="SFLD" id="SFLDG00179">
    <property type="entry name" value="mandelate_racemase"/>
    <property type="match status" value="1"/>
</dbReference>
<dbReference type="InterPro" id="IPR018110">
    <property type="entry name" value="Mandel_Rmase/mucon_lact_enz_CS"/>
</dbReference>
<dbReference type="InterPro" id="IPR029065">
    <property type="entry name" value="Enolase_C-like"/>
</dbReference>
<dbReference type="Gene3D" id="3.20.20.120">
    <property type="entry name" value="Enolase-like C-terminal domain"/>
    <property type="match status" value="1"/>
</dbReference>
<protein>
    <submittedName>
        <fullName evidence="4">Galactonate dehydratase</fullName>
        <ecNumber evidence="4">4.2.1.6</ecNumber>
    </submittedName>
</protein>
<dbReference type="SFLD" id="SFLDS00001">
    <property type="entry name" value="Enolase"/>
    <property type="match status" value="1"/>
</dbReference>
<dbReference type="GO" id="GO:0046872">
    <property type="term" value="F:metal ion binding"/>
    <property type="evidence" value="ECO:0007669"/>
    <property type="project" value="UniProtKB-KW"/>
</dbReference>
<evidence type="ECO:0000259" key="3">
    <source>
        <dbReference type="SMART" id="SM00922"/>
    </source>
</evidence>
<comment type="caution">
    <text evidence="4">The sequence shown here is derived from an EMBL/GenBank/DDBJ whole genome shotgun (WGS) entry which is preliminary data.</text>
</comment>
<proteinExistence type="predicted"/>
<evidence type="ECO:0000256" key="1">
    <source>
        <dbReference type="ARBA" id="ARBA00022723"/>
    </source>
</evidence>
<dbReference type="PROSITE" id="PS00908">
    <property type="entry name" value="MR_MLE_1"/>
    <property type="match status" value="1"/>
</dbReference>
<dbReference type="InterPro" id="IPR013342">
    <property type="entry name" value="Mandelate_racemase_C"/>
</dbReference>
<keyword evidence="2 4" id="KW-0456">Lyase</keyword>
<accession>A0A927BRH6</accession>
<dbReference type="InterPro" id="IPR034593">
    <property type="entry name" value="DgoD-like"/>
</dbReference>
<dbReference type="Proteomes" id="UP000621560">
    <property type="component" value="Unassembled WGS sequence"/>
</dbReference>
<dbReference type="CDD" id="cd03316">
    <property type="entry name" value="MR_like"/>
    <property type="match status" value="1"/>
</dbReference>
<dbReference type="Pfam" id="PF02746">
    <property type="entry name" value="MR_MLE_N"/>
    <property type="match status" value="1"/>
</dbReference>
<dbReference type="InterPro" id="IPR036849">
    <property type="entry name" value="Enolase-like_C_sf"/>
</dbReference>
<dbReference type="EC" id="4.2.1.6" evidence="4"/>
<keyword evidence="1" id="KW-0479">Metal-binding</keyword>
<dbReference type="SUPFAM" id="SSF51604">
    <property type="entry name" value="Enolase C-terminal domain-like"/>
    <property type="match status" value="1"/>
</dbReference>
<dbReference type="NCBIfam" id="NF010624">
    <property type="entry name" value="PRK14017.1"/>
    <property type="match status" value="1"/>
</dbReference>
<dbReference type="Gene3D" id="3.30.390.10">
    <property type="entry name" value="Enolase-like, N-terminal domain"/>
    <property type="match status" value="1"/>
</dbReference>
<dbReference type="InterPro" id="IPR029017">
    <property type="entry name" value="Enolase-like_N"/>
</dbReference>
<dbReference type="SUPFAM" id="SSF54826">
    <property type="entry name" value="Enolase N-terminal domain-like"/>
    <property type="match status" value="1"/>
</dbReference>
<dbReference type="RefSeq" id="WP_190914544.1">
    <property type="nucleotide sequence ID" value="NZ_JACXIZ010000008.1"/>
</dbReference>
<dbReference type="EMBL" id="JACXIZ010000008">
    <property type="protein sequence ID" value="MBD2844133.1"/>
    <property type="molecule type" value="Genomic_DNA"/>
</dbReference>
<gene>
    <name evidence="4" type="primary">dgoD</name>
    <name evidence="4" type="ORF">IDH44_02950</name>
</gene>
<dbReference type="AlphaFoldDB" id="A0A927BRH6"/>
<dbReference type="PANTHER" id="PTHR48080">
    <property type="entry name" value="D-GALACTONATE DEHYDRATASE-RELATED"/>
    <property type="match status" value="1"/>
</dbReference>
<dbReference type="GO" id="GO:0008869">
    <property type="term" value="F:galactonate dehydratase activity"/>
    <property type="evidence" value="ECO:0007669"/>
    <property type="project" value="UniProtKB-EC"/>
</dbReference>
<dbReference type="PANTHER" id="PTHR48080:SF2">
    <property type="entry name" value="D-GALACTONATE DEHYDRATASE"/>
    <property type="match status" value="1"/>
</dbReference>
<dbReference type="Pfam" id="PF13378">
    <property type="entry name" value="MR_MLE_C"/>
    <property type="match status" value="1"/>
</dbReference>
<dbReference type="SMART" id="SM00922">
    <property type="entry name" value="MR_MLE"/>
    <property type="match status" value="1"/>
</dbReference>
<evidence type="ECO:0000256" key="2">
    <source>
        <dbReference type="ARBA" id="ARBA00023239"/>
    </source>
</evidence>
<evidence type="ECO:0000313" key="5">
    <source>
        <dbReference type="Proteomes" id="UP000621560"/>
    </source>
</evidence>
<organism evidence="4 5">
    <name type="scientific">Paenibacillus sabuli</name>
    <dbReference type="NCBI Taxonomy" id="2772509"/>
    <lineage>
        <taxon>Bacteria</taxon>
        <taxon>Bacillati</taxon>
        <taxon>Bacillota</taxon>
        <taxon>Bacilli</taxon>
        <taxon>Bacillales</taxon>
        <taxon>Paenibacillaceae</taxon>
        <taxon>Paenibacillus</taxon>
    </lineage>
</organism>
<sequence>MKIIAVTVIHTSGVFVKIETDEGLVGYGEGTNFSPNAVTGMIEDLKPYVIGQDPRRIEYLWQACFRRLFARGGPVTGSALAAIDLALWDIKGKALGVPVYQLLGGLARDKVRVYGAVAGKTAAEIAANAKKLAERGITAIRYRAFHDWDELDLHDHKRAVLQQVEYTEAIRAAVGDEVDLIIECHGRYDPDYAVMLARNVERFRPLYIEDPIRHENPKAYQRLRPYTSIPLATGERGHSKYEYRELLEHGYVDYLRPDICWCGGLTEMRKIAAMAETYYVNLVPHNNWGALGTAASLHASLALPNIALLELPISGKNPDELDAAIAAPYPEVRDGYALPLHGPGLGISFAEAEAAARPPRRVVLPMLDATDGSVRDW</sequence>
<dbReference type="InterPro" id="IPR013341">
    <property type="entry name" value="Mandelate_racemase_N_dom"/>
</dbReference>
<feature type="domain" description="Mandelate racemase/muconate lactonizing enzyme C-terminal" evidence="3">
    <location>
        <begin position="122"/>
        <end position="230"/>
    </location>
</feature>
<keyword evidence="5" id="KW-1185">Reference proteome</keyword>
<name>A0A927BRH6_9BACL</name>
<evidence type="ECO:0000313" key="4">
    <source>
        <dbReference type="EMBL" id="MBD2844133.1"/>
    </source>
</evidence>
<dbReference type="GO" id="GO:0009063">
    <property type="term" value="P:amino acid catabolic process"/>
    <property type="evidence" value="ECO:0007669"/>
    <property type="project" value="InterPro"/>
</dbReference>
<reference evidence="4" key="1">
    <citation type="submission" date="2020-09" db="EMBL/GenBank/DDBJ databases">
        <title>A novel bacterium of genus Paenibacillus, isolated from South China Sea.</title>
        <authorList>
            <person name="Huang H."/>
            <person name="Mo K."/>
            <person name="Hu Y."/>
        </authorList>
    </citation>
    <scope>NUCLEOTIDE SEQUENCE</scope>
    <source>
        <strain evidence="4">IB182496</strain>
    </source>
</reference>